<organism evidence="2 3">
    <name type="scientific">Aurantiacibacter xanthus</name>
    <dbReference type="NCBI Taxonomy" id="1784712"/>
    <lineage>
        <taxon>Bacteria</taxon>
        <taxon>Pseudomonadati</taxon>
        <taxon>Pseudomonadota</taxon>
        <taxon>Alphaproteobacteria</taxon>
        <taxon>Sphingomonadales</taxon>
        <taxon>Erythrobacteraceae</taxon>
        <taxon>Aurantiacibacter</taxon>
    </lineage>
</organism>
<name>A0A3A1P1S1_9SPHN</name>
<protein>
    <recommendedName>
        <fullName evidence="4">DUF962 domain-containing protein</fullName>
    </recommendedName>
</protein>
<evidence type="ECO:0000256" key="1">
    <source>
        <dbReference type="SAM" id="Phobius"/>
    </source>
</evidence>
<evidence type="ECO:0000313" key="2">
    <source>
        <dbReference type="EMBL" id="RIV83229.1"/>
    </source>
</evidence>
<evidence type="ECO:0000313" key="3">
    <source>
        <dbReference type="Proteomes" id="UP000265366"/>
    </source>
</evidence>
<accession>A0A3A1P1S1</accession>
<sequence length="200" mass="23355">MTGFREQLREQRWDDHRYYHQSIINQALHFFSACTFLLSYVLVWNYPWLAALLAWGFAMVSRQAGHFFFEPKGYDHVNEATHEHKEEIKVGYNLFRKVILMGLWAISPVVLYVYPSFFGLFSEPFTTARTFFENLGMIWLGLGVGALVFRMVQLFFIRDVETGIVWVTKIITDPFTDFKLYMKAPGECAKAAVAWRPSRG</sequence>
<keyword evidence="1" id="KW-0472">Membrane</keyword>
<feature type="transmembrane region" description="Helical" evidence="1">
    <location>
        <begin position="137"/>
        <end position="157"/>
    </location>
</feature>
<dbReference type="Proteomes" id="UP000265366">
    <property type="component" value="Unassembled WGS sequence"/>
</dbReference>
<dbReference type="AlphaFoldDB" id="A0A3A1P1S1"/>
<proteinExistence type="predicted"/>
<comment type="caution">
    <text evidence="2">The sequence shown here is derived from an EMBL/GenBank/DDBJ whole genome shotgun (WGS) entry which is preliminary data.</text>
</comment>
<dbReference type="EMBL" id="QXFM01000113">
    <property type="protein sequence ID" value="RIV83229.1"/>
    <property type="molecule type" value="Genomic_DNA"/>
</dbReference>
<gene>
    <name evidence="2" type="ORF">D2V17_13620</name>
</gene>
<keyword evidence="1" id="KW-1133">Transmembrane helix</keyword>
<keyword evidence="1" id="KW-0812">Transmembrane</keyword>
<reference evidence="2 3" key="1">
    <citation type="submission" date="2018-08" db="EMBL/GenBank/DDBJ databases">
        <title>Erythrobacter zhengii sp.nov., a bacterium isolated from deep-sea sediment.</title>
        <authorList>
            <person name="Fang C."/>
            <person name="Wu Y.-H."/>
            <person name="Sun C."/>
            <person name="Wang H."/>
            <person name="Cheng H."/>
            <person name="Meng F.-X."/>
            <person name="Wang C.-S."/>
            <person name="Xu X.-W."/>
        </authorList>
    </citation>
    <scope>NUCLEOTIDE SEQUENCE [LARGE SCALE GENOMIC DNA]</scope>
    <source>
        <strain evidence="2 3">CCTCC AB 2015396</strain>
    </source>
</reference>
<dbReference type="RefSeq" id="WP_119593348.1">
    <property type="nucleotide sequence ID" value="NZ_QXFM01000113.1"/>
</dbReference>
<feature type="transmembrane region" description="Helical" evidence="1">
    <location>
        <begin position="98"/>
        <end position="117"/>
    </location>
</feature>
<dbReference type="PROSITE" id="PS51257">
    <property type="entry name" value="PROKAR_LIPOPROTEIN"/>
    <property type="match status" value="1"/>
</dbReference>
<evidence type="ECO:0008006" key="4">
    <source>
        <dbReference type="Google" id="ProtNLM"/>
    </source>
</evidence>
<keyword evidence="3" id="KW-1185">Reference proteome</keyword>
<dbReference type="OrthoDB" id="7261056at2"/>